<comment type="caution">
    <text evidence="2">The sequence shown here is derived from an EMBL/GenBank/DDBJ whole genome shotgun (WGS) entry which is preliminary data.</text>
</comment>
<feature type="transmembrane region" description="Helical" evidence="1">
    <location>
        <begin position="6"/>
        <end position="25"/>
    </location>
</feature>
<protein>
    <submittedName>
        <fullName evidence="2">Uncharacterized protein</fullName>
    </submittedName>
</protein>
<dbReference type="AlphaFoldDB" id="A0A4R6P105"/>
<keyword evidence="3" id="KW-1185">Reference proteome</keyword>
<dbReference type="Proteomes" id="UP000295087">
    <property type="component" value="Unassembled WGS sequence"/>
</dbReference>
<organism evidence="2 3">
    <name type="scientific">Nocardia ignorata</name>
    <dbReference type="NCBI Taxonomy" id="145285"/>
    <lineage>
        <taxon>Bacteria</taxon>
        <taxon>Bacillati</taxon>
        <taxon>Actinomycetota</taxon>
        <taxon>Actinomycetes</taxon>
        <taxon>Mycobacteriales</taxon>
        <taxon>Nocardiaceae</taxon>
        <taxon>Nocardia</taxon>
    </lineage>
</organism>
<keyword evidence="1" id="KW-1133">Transmembrane helix</keyword>
<sequence length="35" mass="4002">MVAAVEVLLITCTIAIIWFACYVVYRLVTDDSPRR</sequence>
<keyword evidence="1" id="KW-0472">Membrane</keyword>
<name>A0A4R6P105_NOCIG</name>
<evidence type="ECO:0000313" key="2">
    <source>
        <dbReference type="EMBL" id="TDP31111.1"/>
    </source>
</evidence>
<evidence type="ECO:0000313" key="3">
    <source>
        <dbReference type="Proteomes" id="UP000295087"/>
    </source>
</evidence>
<gene>
    <name evidence="2" type="ORF">DFR75_10980</name>
</gene>
<accession>A0A4R6P105</accession>
<proteinExistence type="predicted"/>
<evidence type="ECO:0000256" key="1">
    <source>
        <dbReference type="SAM" id="Phobius"/>
    </source>
</evidence>
<keyword evidence="1" id="KW-0812">Transmembrane</keyword>
<dbReference type="EMBL" id="SNXK01000009">
    <property type="protein sequence ID" value="TDP31111.1"/>
    <property type="molecule type" value="Genomic_DNA"/>
</dbReference>
<reference evidence="2 3" key="1">
    <citation type="submission" date="2019-03" db="EMBL/GenBank/DDBJ databases">
        <title>Genomic Encyclopedia of Type Strains, Phase IV (KMG-IV): sequencing the most valuable type-strain genomes for metagenomic binning, comparative biology and taxonomic classification.</title>
        <authorList>
            <person name="Goeker M."/>
        </authorList>
    </citation>
    <scope>NUCLEOTIDE SEQUENCE [LARGE SCALE GENOMIC DNA]</scope>
    <source>
        <strain evidence="2 3">DSM 44496</strain>
    </source>
</reference>